<dbReference type="OrthoDB" id="5565437at2"/>
<dbReference type="PANTHER" id="PTHR12126">
    <property type="entry name" value="NADH-UBIQUINONE OXIDOREDUCTASE 39 KDA SUBUNIT-RELATED"/>
    <property type="match status" value="1"/>
</dbReference>
<sequence length="294" mass="33381">MDKRSVGVIGATSFVGECLVSKLLKNDWQVKACTRRNVETIMQKQHPALSWRQIHAGNNNGIDQGEKITDWLYLAPIWTLPAHSDWLIAQGVRRIVALSSTSVLTKNHSIDSNERALANQLAEGESRIKDWAKQQSVRWTILRPTLIYGWGRDQNIMQIVRFIRQFGFFPLTGQAKGLRQPVHVEDVASACQAALLSERAVDQVYNIAGGETLAYHNMVEKIFFAMEQPPRLLHFPEWLIHAAVKMARILPRFQHVTSGMADRMNQDMVFDYSAAIHDFNYAPGPFTLNKKDLC</sequence>
<dbReference type="SUPFAM" id="SSF51735">
    <property type="entry name" value="NAD(P)-binding Rossmann-fold domains"/>
    <property type="match status" value="1"/>
</dbReference>
<evidence type="ECO:0000313" key="3">
    <source>
        <dbReference type="Proteomes" id="UP000198729"/>
    </source>
</evidence>
<dbReference type="Pfam" id="PF01370">
    <property type="entry name" value="Epimerase"/>
    <property type="match status" value="1"/>
</dbReference>
<evidence type="ECO:0000313" key="2">
    <source>
        <dbReference type="EMBL" id="SCZ85347.1"/>
    </source>
</evidence>
<dbReference type="EMBL" id="FMWO01000044">
    <property type="protein sequence ID" value="SCZ85347.1"/>
    <property type="molecule type" value="Genomic_DNA"/>
</dbReference>
<evidence type="ECO:0000259" key="1">
    <source>
        <dbReference type="Pfam" id="PF01370"/>
    </source>
</evidence>
<dbReference type="AlphaFoldDB" id="A0A1G5SED6"/>
<dbReference type="Proteomes" id="UP000198729">
    <property type="component" value="Unassembled WGS sequence"/>
</dbReference>
<keyword evidence="3" id="KW-1185">Reference proteome</keyword>
<feature type="domain" description="NAD-dependent epimerase/dehydratase" evidence="1">
    <location>
        <begin position="86"/>
        <end position="208"/>
    </location>
</feature>
<dbReference type="GO" id="GO:0044877">
    <property type="term" value="F:protein-containing complex binding"/>
    <property type="evidence" value="ECO:0007669"/>
    <property type="project" value="TreeGrafter"/>
</dbReference>
<dbReference type="InterPro" id="IPR036291">
    <property type="entry name" value="NAD(P)-bd_dom_sf"/>
</dbReference>
<reference evidence="2 3" key="1">
    <citation type="submission" date="2016-10" db="EMBL/GenBank/DDBJ databases">
        <authorList>
            <person name="de Groot N.N."/>
        </authorList>
    </citation>
    <scope>NUCLEOTIDE SEQUENCE [LARGE SCALE GENOMIC DNA]</scope>
    <source>
        <strain evidence="2">1</strain>
    </source>
</reference>
<accession>A0A1G5SED6</accession>
<dbReference type="InterPro" id="IPR051207">
    <property type="entry name" value="ComplexI_NDUFA9_subunit"/>
</dbReference>
<dbReference type="RefSeq" id="WP_090285523.1">
    <property type="nucleotide sequence ID" value="NZ_FMWO01000044.1"/>
</dbReference>
<dbReference type="InterPro" id="IPR001509">
    <property type="entry name" value="Epimerase_deHydtase"/>
</dbReference>
<dbReference type="PANTHER" id="PTHR12126:SF11">
    <property type="entry name" value="NADH DEHYDROGENASE [UBIQUINONE] 1 ALPHA SUBCOMPLEX SUBUNIT 9, MITOCHONDRIAL"/>
    <property type="match status" value="1"/>
</dbReference>
<organism evidence="2 3">
    <name type="scientific">Nitrosomonas mobilis</name>
    <dbReference type="NCBI Taxonomy" id="51642"/>
    <lineage>
        <taxon>Bacteria</taxon>
        <taxon>Pseudomonadati</taxon>
        <taxon>Pseudomonadota</taxon>
        <taxon>Betaproteobacteria</taxon>
        <taxon>Nitrosomonadales</taxon>
        <taxon>Nitrosomonadaceae</taxon>
        <taxon>Nitrosomonas</taxon>
    </lineage>
</organism>
<protein>
    <submittedName>
        <fullName evidence="2">NAD-dependent epimerase/dehydratase</fullName>
    </submittedName>
</protein>
<gene>
    <name evidence="2" type="ORF">NSMM_370126</name>
</gene>
<name>A0A1G5SED6_9PROT</name>
<proteinExistence type="predicted"/>
<dbReference type="STRING" id="51642.NSMM_370126"/>
<dbReference type="Gene3D" id="3.40.50.720">
    <property type="entry name" value="NAD(P)-binding Rossmann-like Domain"/>
    <property type="match status" value="2"/>
</dbReference>